<dbReference type="Proteomes" id="UP001154252">
    <property type="component" value="Unassembled WGS sequence"/>
</dbReference>
<keyword evidence="4" id="KW-1185">Reference proteome</keyword>
<comment type="caution">
    <text evidence="3">The sequence shown here is derived from an EMBL/GenBank/DDBJ whole genome shotgun (WGS) entry which is preliminary data.</text>
</comment>
<accession>A0A9W4KPX2</accession>
<keyword evidence="2" id="KW-1133">Transmembrane helix</keyword>
<feature type="transmembrane region" description="Helical" evidence="2">
    <location>
        <begin position="299"/>
        <end position="318"/>
    </location>
</feature>
<proteinExistence type="predicted"/>
<sequence length="384" mass="41938">MLSSSSFGKRTRLSRLALLSKHRPPPLKSCLAASEFDRNSTPSGEPCVRKTVHFPDDKLSLERVKIIPARPERNQKTIFKKGQVAETKSFIMYTSNPSGTNQRFLSKLPGSSGPRYETHSQWMSVVRARGLAAAYSSVPRSPRSAPSSEGPAPEPATDGSRQESSFDMSSLKDALPEPASSSSPHGSDFDMSSTTRALPDPETTFDVSSLADALPDPNDSFDMSSLMRALPDLDAPSEVSSPAPAPQCLVAPPSCEAPHPPKVRRRVVQTRIRVGPFSPAWFFNLSAVFLVVGSCFPCLAPAFYAVLVFLFINGMCFFCVRCPLSPPRQLWLPLSSFSCFVLFCSAEAFAVCFCENKTPPKKLLHVVGVSGVFWCFLVLHLGIW</sequence>
<feature type="transmembrane region" description="Helical" evidence="2">
    <location>
        <begin position="274"/>
        <end position="293"/>
    </location>
</feature>
<evidence type="ECO:0000256" key="2">
    <source>
        <dbReference type="SAM" id="Phobius"/>
    </source>
</evidence>
<evidence type="ECO:0000313" key="4">
    <source>
        <dbReference type="Proteomes" id="UP001154252"/>
    </source>
</evidence>
<dbReference type="AlphaFoldDB" id="A0A9W4KPX2"/>
<organism evidence="3 4">
    <name type="scientific">Penicillium egyptiacum</name>
    <dbReference type="NCBI Taxonomy" id="1303716"/>
    <lineage>
        <taxon>Eukaryota</taxon>
        <taxon>Fungi</taxon>
        <taxon>Dikarya</taxon>
        <taxon>Ascomycota</taxon>
        <taxon>Pezizomycotina</taxon>
        <taxon>Eurotiomycetes</taxon>
        <taxon>Eurotiomycetidae</taxon>
        <taxon>Eurotiales</taxon>
        <taxon>Aspergillaceae</taxon>
        <taxon>Penicillium</taxon>
    </lineage>
</organism>
<evidence type="ECO:0000313" key="3">
    <source>
        <dbReference type="EMBL" id="CAG8909039.1"/>
    </source>
</evidence>
<dbReference type="OrthoDB" id="4368134at2759"/>
<feature type="transmembrane region" description="Helical" evidence="2">
    <location>
        <begin position="363"/>
        <end position="383"/>
    </location>
</feature>
<dbReference type="EMBL" id="CAJVRC010000898">
    <property type="protein sequence ID" value="CAG8909039.1"/>
    <property type="molecule type" value="Genomic_DNA"/>
</dbReference>
<feature type="transmembrane region" description="Helical" evidence="2">
    <location>
        <begin position="330"/>
        <end position="351"/>
    </location>
</feature>
<name>A0A9W4KPX2_9EURO</name>
<reference evidence="3" key="1">
    <citation type="submission" date="2021-07" db="EMBL/GenBank/DDBJ databases">
        <authorList>
            <person name="Branca A.L. A."/>
        </authorList>
    </citation>
    <scope>NUCLEOTIDE SEQUENCE</scope>
</reference>
<feature type="compositionally biased region" description="Low complexity" evidence="1">
    <location>
        <begin position="137"/>
        <end position="151"/>
    </location>
</feature>
<gene>
    <name evidence="3" type="ORF">PEGY_LOCUS9826</name>
</gene>
<feature type="region of interest" description="Disordered" evidence="1">
    <location>
        <begin position="137"/>
        <end position="213"/>
    </location>
</feature>
<keyword evidence="2" id="KW-0812">Transmembrane</keyword>
<keyword evidence="2" id="KW-0472">Membrane</keyword>
<feature type="compositionally biased region" description="Polar residues" evidence="1">
    <location>
        <begin position="179"/>
        <end position="196"/>
    </location>
</feature>
<evidence type="ECO:0000256" key="1">
    <source>
        <dbReference type="SAM" id="MobiDB-lite"/>
    </source>
</evidence>
<protein>
    <submittedName>
        <fullName evidence="3">Uncharacterized protein</fullName>
    </submittedName>
</protein>